<protein>
    <submittedName>
        <fullName evidence="1">Uncharacterized protein</fullName>
    </submittedName>
</protein>
<dbReference type="EMBL" id="JACHMI010000001">
    <property type="protein sequence ID" value="MBB6556149.1"/>
    <property type="molecule type" value="Genomic_DNA"/>
</dbReference>
<keyword evidence="2" id="KW-1185">Reference proteome</keyword>
<dbReference type="AlphaFoldDB" id="A0A7X0P6G7"/>
<dbReference type="RefSeq" id="WP_185110631.1">
    <property type="nucleotide sequence ID" value="NZ_BAAAXY010000150.1"/>
</dbReference>
<evidence type="ECO:0000313" key="1">
    <source>
        <dbReference type="EMBL" id="MBB6556149.1"/>
    </source>
</evidence>
<sequence length="97" mass="9309">MANAAYYGTKPDTILKATATLDFASIAAGAVGTLTATVTGAATGDFAIAAPPGNLNAGLVVCAFVSAANTVTIRIINGTAGAIDPGSATWGVAVIPA</sequence>
<comment type="caution">
    <text evidence="1">The sequence shown here is derived from an EMBL/GenBank/DDBJ whole genome shotgun (WGS) entry which is preliminary data.</text>
</comment>
<dbReference type="Proteomes" id="UP000565579">
    <property type="component" value="Unassembled WGS sequence"/>
</dbReference>
<reference evidence="1 2" key="1">
    <citation type="submission" date="2020-08" db="EMBL/GenBank/DDBJ databases">
        <title>Sequencing the genomes of 1000 actinobacteria strains.</title>
        <authorList>
            <person name="Klenk H.-P."/>
        </authorList>
    </citation>
    <scope>NUCLEOTIDE SEQUENCE [LARGE SCALE GENOMIC DNA]</scope>
    <source>
        <strain evidence="1 2">DSM 43768</strain>
    </source>
</reference>
<proteinExistence type="predicted"/>
<name>A0A7X0P6G7_9ACTN</name>
<evidence type="ECO:0000313" key="2">
    <source>
        <dbReference type="Proteomes" id="UP000565579"/>
    </source>
</evidence>
<accession>A0A7X0P6G7</accession>
<organism evidence="1 2">
    <name type="scientific">Nonomuraea rubra</name>
    <dbReference type="NCBI Taxonomy" id="46180"/>
    <lineage>
        <taxon>Bacteria</taxon>
        <taxon>Bacillati</taxon>
        <taxon>Actinomycetota</taxon>
        <taxon>Actinomycetes</taxon>
        <taxon>Streptosporangiales</taxon>
        <taxon>Streptosporangiaceae</taxon>
        <taxon>Nonomuraea</taxon>
    </lineage>
</organism>
<gene>
    <name evidence="1" type="ORF">HD593_010944</name>
</gene>